<proteinExistence type="predicted"/>
<evidence type="ECO:0000256" key="1">
    <source>
        <dbReference type="SAM" id="MobiDB-lite"/>
    </source>
</evidence>
<dbReference type="EMBL" id="NPKI01000012">
    <property type="protein sequence ID" value="PAQ02668.1"/>
    <property type="molecule type" value="Genomic_DNA"/>
</dbReference>
<comment type="caution">
    <text evidence="2">The sequence shown here is derived from an EMBL/GenBank/DDBJ whole genome shotgun (WGS) entry which is preliminary data.</text>
</comment>
<dbReference type="Proteomes" id="UP000216215">
    <property type="component" value="Unassembled WGS sequence"/>
</dbReference>
<sequence length="68" mass="7912">MWIPSMISASVKWMKARAPREKDAGSDRREDPISQHLPTGRMLQKPNFRRRPVFHTENKKNVAQGLVK</sequence>
<feature type="region of interest" description="Disordered" evidence="1">
    <location>
        <begin position="13"/>
        <end position="68"/>
    </location>
</feature>
<reference evidence="3" key="1">
    <citation type="submission" date="2017-08" db="EMBL/GenBank/DDBJ databases">
        <title>Mesorhizobium wenxinae sp. nov., a novel rhizobial species isolated from root nodules of chickpea (Cicer arietinum L.).</title>
        <authorList>
            <person name="Zhang J."/>
        </authorList>
    </citation>
    <scope>NUCLEOTIDE SEQUENCE [LARGE SCALE GENOMIC DNA]</scope>
    <source>
        <strain evidence="3">USDA 3392</strain>
    </source>
</reference>
<keyword evidence="3" id="KW-1185">Reference proteome</keyword>
<organism evidence="2 3">
    <name type="scientific">Mesorhizobium mediterraneum</name>
    <dbReference type="NCBI Taxonomy" id="43617"/>
    <lineage>
        <taxon>Bacteria</taxon>
        <taxon>Pseudomonadati</taxon>
        <taxon>Pseudomonadota</taxon>
        <taxon>Alphaproteobacteria</taxon>
        <taxon>Hyphomicrobiales</taxon>
        <taxon>Phyllobacteriaceae</taxon>
        <taxon>Mesorhizobium</taxon>
    </lineage>
</organism>
<accession>A0AB36RE43</accession>
<name>A0AB36RE43_9HYPH</name>
<gene>
    <name evidence="2" type="ORF">CIT25_08580</name>
</gene>
<dbReference type="AlphaFoldDB" id="A0AB36RE43"/>
<feature type="compositionally biased region" description="Basic and acidic residues" evidence="1">
    <location>
        <begin position="18"/>
        <end position="33"/>
    </location>
</feature>
<evidence type="ECO:0000313" key="2">
    <source>
        <dbReference type="EMBL" id="PAQ02668.1"/>
    </source>
</evidence>
<evidence type="ECO:0008006" key="4">
    <source>
        <dbReference type="Google" id="ProtNLM"/>
    </source>
</evidence>
<evidence type="ECO:0000313" key="3">
    <source>
        <dbReference type="Proteomes" id="UP000216215"/>
    </source>
</evidence>
<protein>
    <recommendedName>
        <fullName evidence="4">Integrase</fullName>
    </recommendedName>
</protein>